<reference evidence="2" key="1">
    <citation type="journal article" date="2019" name="Int. J. Syst. Evol. Microbiol.">
        <title>The Global Catalogue of Microorganisms (GCM) 10K type strain sequencing project: providing services to taxonomists for standard genome sequencing and annotation.</title>
        <authorList>
            <consortium name="The Broad Institute Genomics Platform"/>
            <consortium name="The Broad Institute Genome Sequencing Center for Infectious Disease"/>
            <person name="Wu L."/>
            <person name="Ma J."/>
        </authorList>
    </citation>
    <scope>NUCLEOTIDE SEQUENCE [LARGE SCALE GENOMIC DNA]</scope>
    <source>
        <strain evidence="2">CCUG 55854</strain>
    </source>
</reference>
<evidence type="ECO:0000313" key="1">
    <source>
        <dbReference type="EMBL" id="MFD1042454.1"/>
    </source>
</evidence>
<name>A0ABW3LYN9_9GAMM</name>
<dbReference type="Proteomes" id="UP001597033">
    <property type="component" value="Unassembled WGS sequence"/>
</dbReference>
<sequence length="217" mass="24055">MNDRSHISVILDRTGSMQDIRVDVVGGYNAFLAAQKDGPGQATLSLVQFDSQDPYEVLHAYADLATVAPLSLDQYVPRATTPLYDAMGRGILDLEAWLASRPDAERPSKVIFVVVTDGQENASKEFDRARVNRLIEAKKQLGWDFVFLSADLGAFDEAGDLGVDYRSRLMFDKTTEGNRAAWDLASEKVALRRSSLARDIEFNDIERTSASKSHRPA</sequence>
<dbReference type="RefSeq" id="WP_162376008.1">
    <property type="nucleotide sequence ID" value="NZ_JBHTKN010000005.1"/>
</dbReference>
<dbReference type="InterPro" id="IPR036465">
    <property type="entry name" value="vWFA_dom_sf"/>
</dbReference>
<dbReference type="EMBL" id="JBHTKN010000005">
    <property type="protein sequence ID" value="MFD1042454.1"/>
    <property type="molecule type" value="Genomic_DNA"/>
</dbReference>
<dbReference type="SUPFAM" id="SSF53300">
    <property type="entry name" value="vWA-like"/>
    <property type="match status" value="1"/>
</dbReference>
<accession>A0ABW3LYN9</accession>
<comment type="caution">
    <text evidence="1">The sequence shown here is derived from an EMBL/GenBank/DDBJ whole genome shotgun (WGS) entry which is preliminary data.</text>
</comment>
<organism evidence="1 2">
    <name type="scientific">Pseudoxanthomonas kaohsiungensis</name>
    <dbReference type="NCBI Taxonomy" id="283923"/>
    <lineage>
        <taxon>Bacteria</taxon>
        <taxon>Pseudomonadati</taxon>
        <taxon>Pseudomonadota</taxon>
        <taxon>Gammaproteobacteria</taxon>
        <taxon>Lysobacterales</taxon>
        <taxon>Lysobacteraceae</taxon>
        <taxon>Pseudoxanthomonas</taxon>
    </lineage>
</organism>
<dbReference type="Gene3D" id="3.40.50.410">
    <property type="entry name" value="von Willebrand factor, type A domain"/>
    <property type="match status" value="1"/>
</dbReference>
<protein>
    <submittedName>
        <fullName evidence="1">VWA domain-containing protein</fullName>
    </submittedName>
</protein>
<gene>
    <name evidence="1" type="ORF">ACFQ2N_08835</name>
</gene>
<keyword evidence="2" id="KW-1185">Reference proteome</keyword>
<proteinExistence type="predicted"/>
<evidence type="ECO:0000313" key="2">
    <source>
        <dbReference type="Proteomes" id="UP001597033"/>
    </source>
</evidence>